<feature type="region of interest" description="Disordered" evidence="1">
    <location>
        <begin position="142"/>
        <end position="167"/>
    </location>
</feature>
<evidence type="ECO:0000256" key="1">
    <source>
        <dbReference type="SAM" id="MobiDB-lite"/>
    </source>
</evidence>
<dbReference type="AlphaFoldDB" id="A0A7Y6K9L1"/>
<comment type="caution">
    <text evidence="2">The sequence shown here is derived from an EMBL/GenBank/DDBJ whole genome shotgun (WGS) entry which is preliminary data.</text>
</comment>
<sequence length="167" mass="18384">MHYRENGARPEKAMFLCYLIDPAGRSIGQVEEGFDRAAELTGSEAPEVDTLWSDTTDPDSSVDLIYDPDADDQPSFRLRLQYAGKVIERVIAGPAVLVACGAVPDGMAHQLAGRDALASAVDFMTNDTDIAGWLKSKLPERRVTAWRDQPRRTGDPEQRLPGGRARR</sequence>
<gene>
    <name evidence="2" type="ORF">G5S42_43015</name>
</gene>
<organism evidence="2 3">
    <name type="scientific">Paraburkholderia youngii</name>
    <dbReference type="NCBI Taxonomy" id="2782701"/>
    <lineage>
        <taxon>Bacteria</taxon>
        <taxon>Pseudomonadati</taxon>
        <taxon>Pseudomonadota</taxon>
        <taxon>Betaproteobacteria</taxon>
        <taxon>Burkholderiales</taxon>
        <taxon>Burkholderiaceae</taxon>
        <taxon>Paraburkholderia</taxon>
    </lineage>
</organism>
<evidence type="ECO:0000313" key="2">
    <source>
        <dbReference type="EMBL" id="NUY06114.1"/>
    </source>
</evidence>
<name>A0A7Y6K9L1_9BURK</name>
<reference evidence="2 3" key="1">
    <citation type="submission" date="2020-02" db="EMBL/GenBank/DDBJ databases">
        <title>Paraburkholderia simonii sp. nov. and Paraburkholderia youngii sp. nov. Brazilian and Mexican Mimosa-associated rhizobia.</title>
        <authorList>
            <person name="Mavima L."/>
            <person name="Beukes C.W."/>
            <person name="Chan W.Y."/>
            <person name="Palmer M."/>
            <person name="De Meyer S.E."/>
            <person name="James E.K."/>
            <person name="Venter S.N."/>
            <person name="Steenkamp E.T."/>
        </authorList>
    </citation>
    <scope>NUCLEOTIDE SEQUENCE [LARGE SCALE GENOMIC DNA]</scope>
    <source>
        <strain evidence="2 3">JPY169</strain>
    </source>
</reference>
<dbReference type="RefSeq" id="WP_176112638.1">
    <property type="nucleotide sequence ID" value="NZ_JAALDK010000004.1"/>
</dbReference>
<protein>
    <submittedName>
        <fullName evidence="2">Uncharacterized protein</fullName>
    </submittedName>
</protein>
<evidence type="ECO:0000313" key="3">
    <source>
        <dbReference type="Proteomes" id="UP000594380"/>
    </source>
</evidence>
<accession>A0A7Y6K9L1</accession>
<dbReference type="GeneID" id="301107064"/>
<proteinExistence type="predicted"/>
<feature type="compositionally biased region" description="Basic and acidic residues" evidence="1">
    <location>
        <begin position="142"/>
        <end position="158"/>
    </location>
</feature>
<dbReference type="Proteomes" id="UP000594380">
    <property type="component" value="Unassembled WGS sequence"/>
</dbReference>
<dbReference type="EMBL" id="JAALDK010000004">
    <property type="protein sequence ID" value="NUY06114.1"/>
    <property type="molecule type" value="Genomic_DNA"/>
</dbReference>